<feature type="transmembrane region" description="Helical" evidence="1">
    <location>
        <begin position="440"/>
        <end position="461"/>
    </location>
</feature>
<feature type="transmembrane region" description="Helical" evidence="1">
    <location>
        <begin position="410"/>
        <end position="428"/>
    </location>
</feature>
<feature type="transmembrane region" description="Helical" evidence="1">
    <location>
        <begin position="369"/>
        <end position="389"/>
    </location>
</feature>
<dbReference type="InterPro" id="IPR002656">
    <property type="entry name" value="Acyl_transf_3_dom"/>
</dbReference>
<proteinExistence type="predicted"/>
<dbReference type="Pfam" id="PF01757">
    <property type="entry name" value="Acyl_transf_3"/>
    <property type="match status" value="1"/>
</dbReference>
<dbReference type="AlphaFoldDB" id="A0A7S1F4D1"/>
<feature type="transmembrane region" description="Helical" evidence="1">
    <location>
        <begin position="24"/>
        <end position="45"/>
    </location>
</feature>
<dbReference type="InterPro" id="IPR050623">
    <property type="entry name" value="Glucan_succinyl_AcylTrfase"/>
</dbReference>
<dbReference type="GO" id="GO:0016747">
    <property type="term" value="F:acyltransferase activity, transferring groups other than amino-acyl groups"/>
    <property type="evidence" value="ECO:0007669"/>
    <property type="project" value="InterPro"/>
</dbReference>
<feature type="transmembrane region" description="Helical" evidence="1">
    <location>
        <begin position="235"/>
        <end position="258"/>
    </location>
</feature>
<feature type="transmembrane region" description="Helical" evidence="1">
    <location>
        <begin position="149"/>
        <end position="170"/>
    </location>
</feature>
<name>A0A7S1F4D1_NOCSC</name>
<evidence type="ECO:0000313" key="3">
    <source>
        <dbReference type="EMBL" id="CAD8842401.1"/>
    </source>
</evidence>
<feature type="domain" description="Acyltransferase 3" evidence="2">
    <location>
        <begin position="20"/>
        <end position="202"/>
    </location>
</feature>
<feature type="transmembrane region" description="Helical" evidence="1">
    <location>
        <begin position="330"/>
        <end position="349"/>
    </location>
</feature>
<feature type="transmembrane region" description="Helical" evidence="1">
    <location>
        <begin position="95"/>
        <end position="114"/>
    </location>
</feature>
<organism evidence="3">
    <name type="scientific">Noctiluca scintillans</name>
    <name type="common">Sea sparkle</name>
    <name type="synonym">Red tide dinoflagellate</name>
    <dbReference type="NCBI Taxonomy" id="2966"/>
    <lineage>
        <taxon>Eukaryota</taxon>
        <taxon>Sar</taxon>
        <taxon>Alveolata</taxon>
        <taxon>Dinophyceae</taxon>
        <taxon>Noctilucales</taxon>
        <taxon>Noctilucaceae</taxon>
        <taxon>Noctiluca</taxon>
    </lineage>
</organism>
<keyword evidence="1" id="KW-0812">Transmembrane</keyword>
<evidence type="ECO:0000256" key="1">
    <source>
        <dbReference type="SAM" id="Phobius"/>
    </source>
</evidence>
<feature type="transmembrane region" description="Helical" evidence="1">
    <location>
        <begin position="177"/>
        <end position="194"/>
    </location>
</feature>
<feature type="transmembrane region" description="Helical" evidence="1">
    <location>
        <begin position="51"/>
        <end position="74"/>
    </location>
</feature>
<accession>A0A7S1F4D1</accession>
<reference evidence="3" key="1">
    <citation type="submission" date="2021-01" db="EMBL/GenBank/DDBJ databases">
        <authorList>
            <person name="Corre E."/>
            <person name="Pelletier E."/>
            <person name="Niang G."/>
            <person name="Scheremetjew M."/>
            <person name="Finn R."/>
            <person name="Kale V."/>
            <person name="Holt S."/>
            <person name="Cochrane G."/>
            <person name="Meng A."/>
            <person name="Brown T."/>
            <person name="Cohen L."/>
        </authorList>
    </citation>
    <scope>NUCLEOTIDE SEQUENCE</scope>
</reference>
<gene>
    <name evidence="3" type="ORF">NSCI0253_LOCUS16749</name>
</gene>
<keyword evidence="1" id="KW-1133">Transmembrane helix</keyword>
<feature type="transmembrane region" description="Helical" evidence="1">
    <location>
        <begin position="200"/>
        <end position="223"/>
    </location>
</feature>
<dbReference type="PANTHER" id="PTHR36927:SF1">
    <property type="entry name" value="MDO-LIKE PROTEIN"/>
    <property type="match status" value="1"/>
</dbReference>
<dbReference type="PANTHER" id="PTHR36927">
    <property type="entry name" value="BLR4337 PROTEIN"/>
    <property type="match status" value="1"/>
</dbReference>
<evidence type="ECO:0000259" key="2">
    <source>
        <dbReference type="Pfam" id="PF01757"/>
    </source>
</evidence>
<protein>
    <recommendedName>
        <fullName evidence="2">Acyltransferase 3 domain-containing protein</fullName>
    </recommendedName>
</protein>
<keyword evidence="1" id="KW-0472">Membrane</keyword>
<dbReference type="EMBL" id="HBFQ01023802">
    <property type="protein sequence ID" value="CAD8842401.1"/>
    <property type="molecule type" value="Transcribed_RNA"/>
</dbReference>
<feature type="transmembrane region" description="Helical" evidence="1">
    <location>
        <begin position="278"/>
        <end position="298"/>
    </location>
</feature>
<sequence>MLVASKASIEVVPKKPARVYYLDWLRMTAIYLVVFFHCIQALKVAKFWDDAYLPMISAYECTSLQIGMPIFVHIAGRSRALSRTEGFVSVVTKRFLRLGAPLLLGYVLLIVPLWQYSYLPDEVPGSPRHFIPWIIWFFQPGHFTFTLSWLWLLPVLFGIEVFSLPVILLAEKRTVDYVYGCACLFGLLVFLLTWCCGIPFVMTCVIMMGPAVSVCSAVIFGFPSTEEIPLWRPRHWLIVQIVTVTQVLSHMILMWNIGYGTLFVDNPFGITDPKFIESMKFIPACLLFYGIYLHAYFVQRWAHDPNDILPPRAVVREEAEQCFILSCARLWNVATMVLCSVSWMIGSNVGKDETGVFPLYSATFMDAPFYGAATVAGTWSFIILIVPVFRQVCSDEIDPFLYKHGTGSVMVVYIFHYAFIQPFAFWVIRDYGFTKGWWQLFSPLITFAFAAWGSLTVYALLMRFPRVGAIFVS</sequence>